<comment type="caution">
    <text evidence="6">Lacks conserved residue(s) required for the propagation of feature annotation.</text>
</comment>
<dbReference type="EMBL" id="CP136920">
    <property type="protein sequence ID" value="WOO43234.1"/>
    <property type="molecule type" value="Genomic_DNA"/>
</dbReference>
<comment type="pathway">
    <text evidence="1 6">Purine metabolism; IMP biosynthesis via de novo pathway; N(2)-formyl-N(1)-(5-phospho-D-ribosyl)glycinamide from N(1)-(5-phospho-D-ribosyl)glycinamide (10-formyl THF route): step 1/1.</text>
</comment>
<comment type="catalytic activity">
    <reaction evidence="5 6">
        <text>N(1)-(5-phospho-beta-D-ribosyl)glycinamide + (6R)-10-formyltetrahydrofolate = N(2)-formyl-N(1)-(5-phospho-beta-D-ribosyl)glycinamide + (6S)-5,6,7,8-tetrahydrofolate + H(+)</text>
        <dbReference type="Rhea" id="RHEA:15053"/>
        <dbReference type="ChEBI" id="CHEBI:15378"/>
        <dbReference type="ChEBI" id="CHEBI:57453"/>
        <dbReference type="ChEBI" id="CHEBI:143788"/>
        <dbReference type="ChEBI" id="CHEBI:147286"/>
        <dbReference type="ChEBI" id="CHEBI:195366"/>
        <dbReference type="EC" id="2.1.2.2"/>
    </reaction>
</comment>
<evidence type="ECO:0000313" key="8">
    <source>
        <dbReference type="EMBL" id="WOO43234.1"/>
    </source>
</evidence>
<dbReference type="PANTHER" id="PTHR43369:SF2">
    <property type="entry name" value="PHOSPHORIBOSYLGLYCINAMIDE FORMYLTRANSFERASE"/>
    <property type="match status" value="1"/>
</dbReference>
<evidence type="ECO:0000256" key="2">
    <source>
        <dbReference type="ARBA" id="ARBA00022679"/>
    </source>
</evidence>
<feature type="binding site" evidence="6">
    <location>
        <position position="66"/>
    </location>
    <ligand>
        <name>(6R)-10-formyltetrahydrofolate</name>
        <dbReference type="ChEBI" id="CHEBI:195366"/>
    </ligand>
</feature>
<keyword evidence="2 6" id="KW-0808">Transferase</keyword>
<dbReference type="KEGG" id="puo:RZN69_09045"/>
<evidence type="ECO:0000256" key="6">
    <source>
        <dbReference type="HAMAP-Rule" id="MF_01930"/>
    </source>
</evidence>
<evidence type="ECO:0000256" key="4">
    <source>
        <dbReference type="ARBA" id="ARBA00038440"/>
    </source>
</evidence>
<dbReference type="InterPro" id="IPR002376">
    <property type="entry name" value="Formyl_transf_N"/>
</dbReference>
<dbReference type="PROSITE" id="PS00373">
    <property type="entry name" value="GART"/>
    <property type="match status" value="1"/>
</dbReference>
<dbReference type="Gene3D" id="3.40.50.170">
    <property type="entry name" value="Formyl transferase, N-terminal domain"/>
    <property type="match status" value="1"/>
</dbReference>
<accession>A0AAQ3LJA8</accession>
<evidence type="ECO:0000256" key="1">
    <source>
        <dbReference type="ARBA" id="ARBA00005054"/>
    </source>
</evidence>
<keyword evidence="3 6" id="KW-0658">Purine biosynthesis</keyword>
<gene>
    <name evidence="6 8" type="primary">purN</name>
    <name evidence="8" type="ORF">RZN69_09045</name>
</gene>
<organism evidence="8 9">
    <name type="scientific">Rubellicoccus peritrichatus</name>
    <dbReference type="NCBI Taxonomy" id="3080537"/>
    <lineage>
        <taxon>Bacteria</taxon>
        <taxon>Pseudomonadati</taxon>
        <taxon>Verrucomicrobiota</taxon>
        <taxon>Opitutia</taxon>
        <taxon>Puniceicoccales</taxon>
        <taxon>Cerasicoccaceae</taxon>
        <taxon>Rubellicoccus</taxon>
    </lineage>
</organism>
<dbReference type="GO" id="GO:0006189">
    <property type="term" value="P:'de novo' IMP biosynthetic process"/>
    <property type="evidence" value="ECO:0007669"/>
    <property type="project" value="UniProtKB-UniRule"/>
</dbReference>
<dbReference type="GO" id="GO:0005829">
    <property type="term" value="C:cytosol"/>
    <property type="evidence" value="ECO:0007669"/>
    <property type="project" value="TreeGrafter"/>
</dbReference>
<feature type="binding site" evidence="6">
    <location>
        <position position="110"/>
    </location>
    <ligand>
        <name>(6R)-10-formyltetrahydrofolate</name>
        <dbReference type="ChEBI" id="CHEBI:195366"/>
    </ligand>
</feature>
<dbReference type="PANTHER" id="PTHR43369">
    <property type="entry name" value="PHOSPHORIBOSYLGLYCINAMIDE FORMYLTRANSFERASE"/>
    <property type="match status" value="1"/>
</dbReference>
<evidence type="ECO:0000313" key="9">
    <source>
        <dbReference type="Proteomes" id="UP001304300"/>
    </source>
</evidence>
<evidence type="ECO:0000256" key="3">
    <source>
        <dbReference type="ARBA" id="ARBA00022755"/>
    </source>
</evidence>
<evidence type="ECO:0000256" key="5">
    <source>
        <dbReference type="ARBA" id="ARBA00047664"/>
    </source>
</evidence>
<feature type="site" description="Raises pKa of active site His" evidence="6">
    <location>
        <position position="148"/>
    </location>
</feature>
<sequence length="198" mass="21875">MFRVVILGSGRGSNAEAILQAQEDGTLGLARVVGVFSDKPEAGILKLGARFDLPAFYLDPGKYKTKLSNEAERHWIEMIDQLSPDLIVLAGYMRVIKEPFLKAFSDRIINLHPSLLPKYPGLNGIGQAFDSDDKETGCTVHWVNAEVDGGEVIDQARVPIYEDDTLEALETRVHEAEHSLLPAVICRIAEERMFGPSI</sequence>
<evidence type="ECO:0000259" key="7">
    <source>
        <dbReference type="Pfam" id="PF00551"/>
    </source>
</evidence>
<feature type="binding site" evidence="6">
    <location>
        <begin position="12"/>
        <end position="14"/>
    </location>
    <ligand>
        <name>N(1)-(5-phospho-beta-D-ribosyl)glycinamide</name>
        <dbReference type="ChEBI" id="CHEBI:143788"/>
    </ligand>
</feature>
<dbReference type="HAMAP" id="MF_01930">
    <property type="entry name" value="PurN"/>
    <property type="match status" value="1"/>
</dbReference>
<proteinExistence type="inferred from homology"/>
<reference evidence="8 9" key="1">
    <citation type="submission" date="2023-10" db="EMBL/GenBank/DDBJ databases">
        <title>Rubellicoccus peritrichatus gen. nov., sp. nov., isolated from an algae of coral reef tank.</title>
        <authorList>
            <person name="Luo J."/>
        </authorList>
    </citation>
    <scope>NUCLEOTIDE SEQUENCE [LARGE SCALE GENOMIC DNA]</scope>
    <source>
        <strain evidence="8 9">CR14</strain>
    </source>
</reference>
<protein>
    <recommendedName>
        <fullName evidence="6">Phosphoribosylglycinamide formyltransferase</fullName>
        <ecNumber evidence="6">2.1.2.2</ecNumber>
    </recommendedName>
    <alternativeName>
        <fullName evidence="6">5'-phosphoribosylglycinamide transformylase</fullName>
    </alternativeName>
    <alternativeName>
        <fullName evidence="6">GAR transformylase</fullName>
        <shortName evidence="6">GART</shortName>
    </alternativeName>
</protein>
<dbReference type="InterPro" id="IPR036477">
    <property type="entry name" value="Formyl_transf_N_sf"/>
</dbReference>
<comment type="function">
    <text evidence="6">Catalyzes the transfer of a formyl group from 10-formyltetrahydrofolate to 5-phospho-ribosyl-glycinamide (GAR), producing 5-phospho-ribosyl-N-formylglycinamide (FGAR) and tetrahydrofolate.</text>
</comment>
<dbReference type="NCBIfam" id="TIGR00639">
    <property type="entry name" value="PurN"/>
    <property type="match status" value="1"/>
</dbReference>
<feature type="active site" description="Proton donor" evidence="6">
    <location>
        <position position="112"/>
    </location>
</feature>
<dbReference type="SUPFAM" id="SSF53328">
    <property type="entry name" value="Formyltransferase"/>
    <property type="match status" value="1"/>
</dbReference>
<dbReference type="Pfam" id="PF00551">
    <property type="entry name" value="Formyl_trans_N"/>
    <property type="match status" value="1"/>
</dbReference>
<dbReference type="CDD" id="cd08645">
    <property type="entry name" value="FMT_core_GART"/>
    <property type="match status" value="1"/>
</dbReference>
<dbReference type="AlphaFoldDB" id="A0AAQ3LJA8"/>
<dbReference type="GO" id="GO:0004644">
    <property type="term" value="F:phosphoribosylglycinamide formyltransferase activity"/>
    <property type="evidence" value="ECO:0007669"/>
    <property type="project" value="UniProtKB-UniRule"/>
</dbReference>
<dbReference type="InterPro" id="IPR004607">
    <property type="entry name" value="GART"/>
</dbReference>
<dbReference type="RefSeq" id="WP_317835778.1">
    <property type="nucleotide sequence ID" value="NZ_CP136920.1"/>
</dbReference>
<dbReference type="Proteomes" id="UP001304300">
    <property type="component" value="Chromosome"/>
</dbReference>
<dbReference type="InterPro" id="IPR001555">
    <property type="entry name" value="GART_AS"/>
</dbReference>
<feature type="domain" description="Formyl transferase N-terminal" evidence="7">
    <location>
        <begin position="3"/>
        <end position="185"/>
    </location>
</feature>
<keyword evidence="9" id="KW-1185">Reference proteome</keyword>
<name>A0AAQ3LJA8_9BACT</name>
<dbReference type="EC" id="2.1.2.2" evidence="6"/>
<comment type="similarity">
    <text evidence="4 6">Belongs to the GART family.</text>
</comment>